<dbReference type="AlphaFoldDB" id="A0A7Y9C8U5"/>
<sequence length="229" mass="22286">ASAASACQDGASPVLTFTGSGGTAPYTFNYTINGTAYTLTTTTGDSATANIDTSVAGSQSVILTGVSDASCSNVQNDALTVTIQGLPTATMVADVTAVCQNGTSPVITFTGAGGTSPYTFTYTVDGGTPLTISTATGSDSVTLSVPTGTVGISTYELTGVAEGGADACSQTQTGTVSITVNPLPTATVTVDAASVCQGGASPVVTFTGAGGIAPYTFTYTLNGSSQTAV</sequence>
<protein>
    <submittedName>
        <fullName evidence="1">Adhesin</fullName>
    </submittedName>
</protein>
<evidence type="ECO:0000313" key="2">
    <source>
        <dbReference type="Proteomes" id="UP000535020"/>
    </source>
</evidence>
<organism evidence="1 2">
    <name type="scientific">Flavobacterium agri</name>
    <dbReference type="NCBI Taxonomy" id="2743471"/>
    <lineage>
        <taxon>Bacteria</taxon>
        <taxon>Pseudomonadati</taxon>
        <taxon>Bacteroidota</taxon>
        <taxon>Flavobacteriia</taxon>
        <taxon>Flavobacteriales</taxon>
        <taxon>Flavobacteriaceae</taxon>
        <taxon>Flavobacterium</taxon>
    </lineage>
</organism>
<keyword evidence="2" id="KW-1185">Reference proteome</keyword>
<comment type="caution">
    <text evidence="1">The sequence shown here is derived from an EMBL/GenBank/DDBJ whole genome shotgun (WGS) entry which is preliminary data.</text>
</comment>
<dbReference type="Proteomes" id="UP000535020">
    <property type="component" value="Unassembled WGS sequence"/>
</dbReference>
<reference evidence="1 2" key="1">
    <citation type="submission" date="2020-07" db="EMBL/GenBank/DDBJ databases">
        <authorList>
            <person name="Sun Q."/>
        </authorList>
    </citation>
    <scope>NUCLEOTIDE SEQUENCE [LARGE SCALE GENOMIC DNA]</scope>
    <source>
        <strain evidence="1 2">MAH-1</strain>
    </source>
</reference>
<proteinExistence type="predicted"/>
<feature type="non-terminal residue" evidence="1">
    <location>
        <position position="1"/>
    </location>
</feature>
<gene>
    <name evidence="1" type="ORF">HZF10_17875</name>
</gene>
<evidence type="ECO:0000313" key="1">
    <source>
        <dbReference type="EMBL" id="NYA72797.1"/>
    </source>
</evidence>
<dbReference type="EMBL" id="JACBJI010000035">
    <property type="protein sequence ID" value="NYA72797.1"/>
    <property type="molecule type" value="Genomic_DNA"/>
</dbReference>
<accession>A0A7Y9C8U5</accession>
<name>A0A7Y9C8U5_9FLAO</name>
<feature type="non-terminal residue" evidence="1">
    <location>
        <position position="229"/>
    </location>
</feature>